<proteinExistence type="predicted"/>
<dbReference type="Proteomes" id="UP001154329">
    <property type="component" value="Chromosome 3"/>
</dbReference>
<organism evidence="2 3">
    <name type="scientific">Aphis gossypii</name>
    <name type="common">Cotton aphid</name>
    <dbReference type="NCBI Taxonomy" id="80765"/>
    <lineage>
        <taxon>Eukaryota</taxon>
        <taxon>Metazoa</taxon>
        <taxon>Ecdysozoa</taxon>
        <taxon>Arthropoda</taxon>
        <taxon>Hexapoda</taxon>
        <taxon>Insecta</taxon>
        <taxon>Pterygota</taxon>
        <taxon>Neoptera</taxon>
        <taxon>Paraneoptera</taxon>
        <taxon>Hemiptera</taxon>
        <taxon>Sternorrhyncha</taxon>
        <taxon>Aphidomorpha</taxon>
        <taxon>Aphidoidea</taxon>
        <taxon>Aphididae</taxon>
        <taxon>Aphidini</taxon>
        <taxon>Aphis</taxon>
        <taxon>Aphis</taxon>
    </lineage>
</organism>
<gene>
    <name evidence="2" type="ORF">APHIGO_LOCUS8455</name>
</gene>
<dbReference type="AlphaFoldDB" id="A0A9P0J862"/>
<dbReference type="OrthoDB" id="6622539at2759"/>
<sequence>MINKFLRPIVGRYRPGEEPILDMQDLINIYGEEFVRSRFDEGAESDSDEAEYNSDDDDSSDEGEDETQRIISYIVFDDPEFVNNLQFVSCRWEDAIVYTDRIFFKADIMTSLQKYSSEMKSHFKVDWTVKTRCNNNRLNVGGIISRKIKFKPLFISIGLLKTFSEFDLIRSNYFCYTYEEMNYILEFGDIYAEENRENNMILSYFKVLDIATISKTCISVTQKYFCAINNDCIIKYDRNDSILRCRTKTSAKYADNIDDLLSLLKNFKTCATCDRPLQVWVKEKDFAEISDVFEDPPDIIVTKIFKSLQ</sequence>
<accession>A0A9P0J862</accession>
<dbReference type="EMBL" id="OU899036">
    <property type="protein sequence ID" value="CAH1731807.1"/>
    <property type="molecule type" value="Genomic_DNA"/>
</dbReference>
<evidence type="ECO:0000313" key="3">
    <source>
        <dbReference type="Proteomes" id="UP001154329"/>
    </source>
</evidence>
<feature type="region of interest" description="Disordered" evidence="1">
    <location>
        <begin position="42"/>
        <end position="63"/>
    </location>
</feature>
<protein>
    <submittedName>
        <fullName evidence="2">Uncharacterized protein</fullName>
    </submittedName>
</protein>
<reference evidence="2" key="1">
    <citation type="submission" date="2022-02" db="EMBL/GenBank/DDBJ databases">
        <authorList>
            <person name="King R."/>
        </authorList>
    </citation>
    <scope>NUCLEOTIDE SEQUENCE</scope>
</reference>
<name>A0A9P0J862_APHGO</name>
<evidence type="ECO:0000256" key="1">
    <source>
        <dbReference type="SAM" id="MobiDB-lite"/>
    </source>
</evidence>
<keyword evidence="3" id="KW-1185">Reference proteome</keyword>
<evidence type="ECO:0000313" key="2">
    <source>
        <dbReference type="EMBL" id="CAH1731807.1"/>
    </source>
</evidence>
<reference evidence="2" key="2">
    <citation type="submission" date="2022-10" db="EMBL/GenBank/DDBJ databases">
        <authorList>
            <consortium name="ENA_rothamsted_submissions"/>
            <consortium name="culmorum"/>
            <person name="King R."/>
        </authorList>
    </citation>
    <scope>NUCLEOTIDE SEQUENCE</scope>
</reference>